<feature type="domain" description="AMIN" evidence="2">
    <location>
        <begin position="151"/>
        <end position="228"/>
    </location>
</feature>
<reference evidence="3 4" key="1">
    <citation type="submission" date="2020-07" db="EMBL/GenBank/DDBJ databases">
        <title>Transfer of Campylobacter canadensis to the novel genus Avispirillum gen. nov., that also includes two novel species recovered from migratory waterfowl: Avispirillum anseris sp. nov. and Avispirillum brantae sp. nov.</title>
        <authorList>
            <person name="Miller W.G."/>
            <person name="Chapman M.H."/>
            <person name="Yee E."/>
            <person name="Inglis G.D."/>
        </authorList>
    </citation>
    <scope>NUCLEOTIDE SEQUENCE [LARGE SCALE GENOMIC DNA]</scope>
    <source>
        <strain evidence="3 4">L283</strain>
    </source>
</reference>
<dbReference type="RefSeq" id="WP_172233450.1">
    <property type="nucleotide sequence ID" value="NZ_CP035946.1"/>
</dbReference>
<comment type="caution">
    <text evidence="3">The sequence shown here is derived from an EMBL/GenBank/DDBJ whole genome shotgun (WGS) entry which is preliminary data.</text>
</comment>
<keyword evidence="1" id="KW-0175">Coiled coil</keyword>
<accession>A0ABS7WQP8</accession>
<dbReference type="Pfam" id="PF11741">
    <property type="entry name" value="AMIN"/>
    <property type="match status" value="1"/>
</dbReference>
<dbReference type="EMBL" id="JACGBB010000004">
    <property type="protein sequence ID" value="MBZ7987106.1"/>
    <property type="molecule type" value="Genomic_DNA"/>
</dbReference>
<dbReference type="Gene3D" id="2.60.40.3500">
    <property type="match status" value="1"/>
</dbReference>
<name>A0ABS7WQP8_9BACT</name>
<evidence type="ECO:0000313" key="3">
    <source>
        <dbReference type="EMBL" id="MBZ7987106.1"/>
    </source>
</evidence>
<proteinExistence type="predicted"/>
<evidence type="ECO:0000313" key="4">
    <source>
        <dbReference type="Proteomes" id="UP000786183"/>
    </source>
</evidence>
<dbReference type="Proteomes" id="UP000786183">
    <property type="component" value="Unassembled WGS sequence"/>
</dbReference>
<keyword evidence="4" id="KW-1185">Reference proteome</keyword>
<gene>
    <name evidence="3" type="ORF">AVCANL283_03090</name>
</gene>
<evidence type="ECO:0000259" key="2">
    <source>
        <dbReference type="Pfam" id="PF11741"/>
    </source>
</evidence>
<dbReference type="InterPro" id="IPR021731">
    <property type="entry name" value="AMIN_dom"/>
</dbReference>
<feature type="coiled-coil region" evidence="1">
    <location>
        <begin position="92"/>
        <end position="126"/>
    </location>
</feature>
<evidence type="ECO:0000256" key="1">
    <source>
        <dbReference type="SAM" id="Coils"/>
    </source>
</evidence>
<sequence>MKKIFFLIMLNIFLLARENPFSPIIFLNKPSMIENKQFLNEINFSFPQDARILKSITFNYIDLNANERNFKININESVNFNEIYSLINKNNYEKSRNIKQNKENDKELLQEKIIKDEDNLQQQTIQNKADKQSDFTYMNNAMSLEIKDNIITINSYFKLLRRFMLKNPNRLVFDFQITTTLKNDSKILENNLYLKKIDFGVHQDFYRVVFTLNGLYDYSLDINKNIYKLELK</sequence>
<protein>
    <submittedName>
        <fullName evidence="3">AMIN domain-containing protein</fullName>
    </submittedName>
</protein>
<organism evidence="3 4">
    <name type="scientific">Campylobacter canadensis</name>
    <dbReference type="NCBI Taxonomy" id="449520"/>
    <lineage>
        <taxon>Bacteria</taxon>
        <taxon>Pseudomonadati</taxon>
        <taxon>Campylobacterota</taxon>
        <taxon>Epsilonproteobacteria</taxon>
        <taxon>Campylobacterales</taxon>
        <taxon>Campylobacteraceae</taxon>
        <taxon>Campylobacter</taxon>
    </lineage>
</organism>